<dbReference type="PANTHER" id="PTHR19848">
    <property type="entry name" value="WD40 REPEAT PROTEIN"/>
    <property type="match status" value="1"/>
</dbReference>
<dbReference type="InterPro" id="IPR016024">
    <property type="entry name" value="ARM-type_fold"/>
</dbReference>
<dbReference type="SUPFAM" id="SSF50978">
    <property type="entry name" value="WD40 repeat-like"/>
    <property type="match status" value="1"/>
</dbReference>
<dbReference type="PANTHER" id="PTHR19848:SF8">
    <property type="entry name" value="F-BOX AND WD REPEAT DOMAIN CONTAINING 7"/>
    <property type="match status" value="1"/>
</dbReference>
<dbReference type="InterPro" id="IPR011047">
    <property type="entry name" value="Quinoprotein_ADH-like_sf"/>
</dbReference>
<comment type="caution">
    <text evidence="7">The sequence shown here is derived from an EMBL/GenBank/DDBJ whole genome shotgun (WGS) entry which is preliminary data.</text>
</comment>
<feature type="repeat" description="WD" evidence="3">
    <location>
        <begin position="1258"/>
        <end position="1299"/>
    </location>
</feature>
<dbReference type="SMART" id="SM00320">
    <property type="entry name" value="WD40"/>
    <property type="match status" value="12"/>
</dbReference>
<proteinExistence type="predicted"/>
<feature type="repeat" description="WD" evidence="3">
    <location>
        <begin position="1216"/>
        <end position="1257"/>
    </location>
</feature>
<protein>
    <submittedName>
        <fullName evidence="7">Protein kinase</fullName>
    </submittedName>
</protein>
<dbReference type="PRINTS" id="PR00320">
    <property type="entry name" value="GPROTEINBRPT"/>
</dbReference>
<dbReference type="PROSITE" id="PS50082">
    <property type="entry name" value="WD_REPEATS_2"/>
    <property type="match status" value="10"/>
</dbReference>
<dbReference type="InterPro" id="IPR019775">
    <property type="entry name" value="WD40_repeat_CS"/>
</dbReference>
<feature type="repeat" description="WD" evidence="3">
    <location>
        <begin position="846"/>
        <end position="887"/>
    </location>
</feature>
<feature type="region of interest" description="Disordered" evidence="5">
    <location>
        <begin position="1406"/>
        <end position="1429"/>
    </location>
</feature>
<dbReference type="PROSITE" id="PS50294">
    <property type="entry name" value="WD_REPEATS_REGION"/>
    <property type="match status" value="10"/>
</dbReference>
<dbReference type="InterPro" id="IPR011009">
    <property type="entry name" value="Kinase-like_dom_sf"/>
</dbReference>
<dbReference type="InterPro" id="IPR019734">
    <property type="entry name" value="TPR_rpt"/>
</dbReference>
<dbReference type="Gene3D" id="1.25.10.10">
    <property type="entry name" value="Leucine-rich Repeat Variant"/>
    <property type="match status" value="1"/>
</dbReference>
<keyword evidence="1 3" id="KW-0853">WD repeat</keyword>
<dbReference type="SUPFAM" id="SSF50998">
    <property type="entry name" value="Quinoprotein alcohol dehydrogenase-like"/>
    <property type="match status" value="1"/>
</dbReference>
<dbReference type="InterPro" id="IPR000719">
    <property type="entry name" value="Prot_kinase_dom"/>
</dbReference>
<dbReference type="Pfam" id="PF13432">
    <property type="entry name" value="TPR_16"/>
    <property type="match status" value="2"/>
</dbReference>
<dbReference type="CDD" id="cd14014">
    <property type="entry name" value="STKc_PknB_like"/>
    <property type="match status" value="1"/>
</dbReference>
<feature type="repeat" description="WD" evidence="3">
    <location>
        <begin position="762"/>
        <end position="803"/>
    </location>
</feature>
<dbReference type="SMART" id="SM00028">
    <property type="entry name" value="TPR"/>
    <property type="match status" value="3"/>
</dbReference>
<keyword evidence="7" id="KW-0808">Transferase</keyword>
<dbReference type="Gene3D" id="1.25.40.10">
    <property type="entry name" value="Tetratricopeptide repeat domain"/>
    <property type="match status" value="2"/>
</dbReference>
<dbReference type="InterPro" id="IPR036322">
    <property type="entry name" value="WD40_repeat_dom_sf"/>
</dbReference>
<feature type="domain" description="Protein kinase" evidence="6">
    <location>
        <begin position="147"/>
        <end position="458"/>
    </location>
</feature>
<reference evidence="7 8" key="1">
    <citation type="submission" date="2020-08" db="EMBL/GenBank/DDBJ databases">
        <title>Acidobacteriota in marine sediments use diverse sulfur dissimilation pathways.</title>
        <authorList>
            <person name="Wasmund K."/>
        </authorList>
    </citation>
    <scope>NUCLEOTIDE SEQUENCE [LARGE SCALE GENOMIC DNA]</scope>
    <source>
        <strain evidence="7">MAG AM3-A</strain>
    </source>
</reference>
<dbReference type="CDD" id="cd00200">
    <property type="entry name" value="WD40"/>
    <property type="match status" value="2"/>
</dbReference>
<dbReference type="SUPFAM" id="SSF48452">
    <property type="entry name" value="TPR-like"/>
    <property type="match status" value="2"/>
</dbReference>
<feature type="repeat" description="WD" evidence="3">
    <location>
        <begin position="1300"/>
        <end position="1331"/>
    </location>
</feature>
<evidence type="ECO:0000256" key="1">
    <source>
        <dbReference type="ARBA" id="ARBA00022574"/>
    </source>
</evidence>
<organism evidence="7 8">
    <name type="scientific">Candidatus Sulfomarinibacter kjeldsenii</name>
    <dbReference type="NCBI Taxonomy" id="2885994"/>
    <lineage>
        <taxon>Bacteria</taxon>
        <taxon>Pseudomonadati</taxon>
        <taxon>Acidobacteriota</taxon>
        <taxon>Thermoanaerobaculia</taxon>
        <taxon>Thermoanaerobaculales</taxon>
        <taxon>Candidatus Sulfomarinibacteraceae</taxon>
        <taxon>Candidatus Sulfomarinibacter</taxon>
    </lineage>
</organism>
<dbReference type="Gene3D" id="2.130.10.10">
    <property type="entry name" value="YVTN repeat-like/Quinoprotein amine dehydrogenase"/>
    <property type="match status" value="4"/>
</dbReference>
<evidence type="ECO:0000313" key="8">
    <source>
        <dbReference type="Proteomes" id="UP000598633"/>
    </source>
</evidence>
<dbReference type="InterPro" id="IPR001680">
    <property type="entry name" value="WD40_rpt"/>
</dbReference>
<evidence type="ECO:0000256" key="5">
    <source>
        <dbReference type="SAM" id="MobiDB-lite"/>
    </source>
</evidence>
<dbReference type="GO" id="GO:0004672">
    <property type="term" value="F:protein kinase activity"/>
    <property type="evidence" value="ECO:0007669"/>
    <property type="project" value="InterPro"/>
</dbReference>
<feature type="repeat" description="WD" evidence="3">
    <location>
        <begin position="1174"/>
        <end position="1215"/>
    </location>
</feature>
<dbReference type="SUPFAM" id="SSF56112">
    <property type="entry name" value="Protein kinase-like (PK-like)"/>
    <property type="match status" value="1"/>
</dbReference>
<dbReference type="PROSITE" id="PS00108">
    <property type="entry name" value="PROTEIN_KINASE_ST"/>
    <property type="match status" value="1"/>
</dbReference>
<dbReference type="Gene3D" id="1.10.510.10">
    <property type="entry name" value="Transferase(Phosphotransferase) domain 1"/>
    <property type="match status" value="1"/>
</dbReference>
<dbReference type="InterPro" id="IPR020472">
    <property type="entry name" value="WD40_PAC1"/>
</dbReference>
<dbReference type="Gene3D" id="3.30.200.20">
    <property type="entry name" value="Phosphorylase Kinase, domain 1"/>
    <property type="match status" value="1"/>
</dbReference>
<keyword evidence="2" id="KW-0677">Repeat</keyword>
<dbReference type="SMART" id="SM00220">
    <property type="entry name" value="S_TKc"/>
    <property type="match status" value="1"/>
</dbReference>
<keyword evidence="4" id="KW-0802">TPR repeat</keyword>
<gene>
    <name evidence="7" type="ORF">IFJ97_04190</name>
</gene>
<feature type="repeat" description="TPR" evidence="4">
    <location>
        <begin position="39"/>
        <end position="72"/>
    </location>
</feature>
<feature type="repeat" description="WD" evidence="3">
    <location>
        <begin position="804"/>
        <end position="845"/>
    </location>
</feature>
<dbReference type="PROSITE" id="PS50011">
    <property type="entry name" value="PROTEIN_KINASE_DOM"/>
    <property type="match status" value="1"/>
</dbReference>
<evidence type="ECO:0000259" key="6">
    <source>
        <dbReference type="PROSITE" id="PS50011"/>
    </source>
</evidence>
<dbReference type="SUPFAM" id="SSF48371">
    <property type="entry name" value="ARM repeat"/>
    <property type="match status" value="1"/>
</dbReference>
<dbReference type="PROSITE" id="PS00678">
    <property type="entry name" value="WD_REPEATS_1"/>
    <property type="match status" value="5"/>
</dbReference>
<evidence type="ECO:0000256" key="2">
    <source>
        <dbReference type="ARBA" id="ARBA00022737"/>
    </source>
</evidence>
<dbReference type="InterPro" id="IPR015943">
    <property type="entry name" value="WD40/YVTN_repeat-like_dom_sf"/>
</dbReference>
<dbReference type="InterPro" id="IPR011990">
    <property type="entry name" value="TPR-like_helical_dom_sf"/>
</dbReference>
<feature type="compositionally biased region" description="Basic and acidic residues" evidence="5">
    <location>
        <begin position="1406"/>
        <end position="1424"/>
    </location>
</feature>
<evidence type="ECO:0000313" key="7">
    <source>
        <dbReference type="EMBL" id="MBD3870541.1"/>
    </source>
</evidence>
<accession>A0A8J6YBM5</accession>
<evidence type="ECO:0000256" key="3">
    <source>
        <dbReference type="PROSITE-ProRule" id="PRU00221"/>
    </source>
</evidence>
<feature type="repeat" description="WD" evidence="3">
    <location>
        <begin position="1090"/>
        <end position="1122"/>
    </location>
</feature>
<keyword evidence="7" id="KW-0418">Kinase</keyword>
<sequence>MEFNAEQLKREIVEALKAERWEEALPKLEMWCDRFPDHSRSWLNRGYCLVRLERYSEAVAVFDRCLELDSESTTAQGWRKKALAELDAAHSVAEAPAATGAVDKPPSPPGGATRFVTGETAAPPTFATLSAPDKGRGWLAGTVVDGRYEVREVARGGMAVVSIAFDRELQRMVAVKTPLPSVLATEDGRARFQREAESWIALGVHPNICSAYYLQEIGGMPRLFIEYVDGGDLSQWLRREERPSLEQRFDVAIQIASGLDYTHSFLWTDDQGVEHKGVVHRDIKPANVLLTSDGIARVTDFGLVRAEGQEETVRDDVREQVEPALPHRGRREDSSMASGSWQTVTVDGGLVGTPPYMAPELWRQSLRGTIATDMYAYGCMLYEIFCARRPFMMPADSKPQTREAQLSGWMRLHLHEEPPDPTAFEPDLEKRLAALMRSCVTKDPKGRPQSFAQLRGWLVEMYREITGRAYPRPEPQRTQLLADSLNNRGVSFITLGLAERAGASFRDALNADPRHLEATFNSALLEWRRDGLTDAELERRLSEAERTLGDSQRGRLQRARLRLLLDDPDGADVALGSDDEDEMSHAVRRERGLALLTRARYLGDTEDFERARELLAASVEASPSDLAVVLGLAEIFSRHGNQEVEKEAMARARALNPELSGDISEAVATHLPGHWVARTMSHSAPVQSLLSLPNGWLVVRSVAGDASVWEASGDRPVHRINLGGPARPGRSMTAVDDVLVVCLENSPLTLFDLANGLQLRTLRSHPGVAICVDAAPNGQMVASGGSDRSLRIWDLESGECVQTLQGHAAFISAVAWHPSGSRISTASADGTIRVWDLDQGRCVQVLEGHRGPIRDLAITEEGQIALSAGQDGSIGAWDLVEGSNLLFLRGHSGAVTSVAVIGDTVVGGGEDGTVRLWGLGSGEALRVMRLANPVYGVVTEGGTSLSAAHGSVVSQLLLPDSSGSRLPLALADTAASGELAGREQRFREQLDLAREHIEAGHMEEAIQPLRAARAVTGYELHQEALELWNTVLAFFPKHAPRSVVELRRIGGGTVVNACWLTADGALSLAGGGDGSLRLFETSTGVEERVLAGHGSGVTSVAASDNGLWLASAGRDSWVRVWDTGDAVCRHEFEGHEGIVQAVAFDPDGHSVVSAGDDGTIRLWPLEETALPELLGRSEDAVTAVAVSADGRFVVSGGWDSQVTVWNLLRRAELRRMAGHEGAINAVAISPDCRVFASAAEDASIRLWDFESGRCWRVLTGHEGGVHAIAFTPDGRFLLSAGKDATLRLWDIRTGIAELVVEGHAGPVFDVSLSRDGGAALTAGSDATLRLWFLDWEPELPERGRWDDRARPFLDVFLRRQERKSQAEGSPRWSEGDLRRLLEDLSRRGFGWLSPEMVERELESLARNRAEQRDEEQKRTREQAKKRQRQARVAPAKEIIASLTKNIGLKLAGVATVVILGMLAIMSLRTPDSGEVRFNDQLHGEVSLLVRERGMRLQRGMVLSFQNRPTMGSINCADGVFRDFLNFVLNAEREKTPPLDPGVPAEDMNFRDRYAGSVNCVGTLGDRSVVDDVLQRTKRDLHPYRLEDLLSIMVRVGGGFDPQVLDALDDRSDTTRHFAALSIVHGGDQSGIQAIVEGLDSEEGRVVEGASYVLTELLSIGAIDEATAFETVRALCRNIDPRVRRNAVRALVHFERKGAAREVLDAALEDSDPEVRAAAERTRGIVRSAIAVELFG</sequence>
<dbReference type="Proteomes" id="UP000598633">
    <property type="component" value="Unassembled WGS sequence"/>
</dbReference>
<feature type="repeat" description="WD" evidence="3">
    <location>
        <begin position="1132"/>
        <end position="1166"/>
    </location>
</feature>
<dbReference type="PROSITE" id="PS50005">
    <property type="entry name" value="TPR"/>
    <property type="match status" value="2"/>
</dbReference>
<feature type="repeat" description="TPR" evidence="4">
    <location>
        <begin position="482"/>
        <end position="515"/>
    </location>
</feature>
<dbReference type="Pfam" id="PF00400">
    <property type="entry name" value="WD40"/>
    <property type="match status" value="10"/>
</dbReference>
<dbReference type="EMBL" id="JACXWA010000068">
    <property type="protein sequence ID" value="MBD3870541.1"/>
    <property type="molecule type" value="Genomic_DNA"/>
</dbReference>
<dbReference type="GO" id="GO:0005524">
    <property type="term" value="F:ATP binding"/>
    <property type="evidence" value="ECO:0007669"/>
    <property type="project" value="InterPro"/>
</dbReference>
<name>A0A8J6YBM5_9BACT</name>
<feature type="repeat" description="WD" evidence="3">
    <location>
        <begin position="888"/>
        <end position="927"/>
    </location>
</feature>
<evidence type="ECO:0000256" key="4">
    <source>
        <dbReference type="PROSITE-ProRule" id="PRU00339"/>
    </source>
</evidence>
<dbReference type="Pfam" id="PF00069">
    <property type="entry name" value="Pkinase"/>
    <property type="match status" value="1"/>
</dbReference>
<dbReference type="InterPro" id="IPR011989">
    <property type="entry name" value="ARM-like"/>
</dbReference>
<dbReference type="Pfam" id="PF13646">
    <property type="entry name" value="HEAT_2"/>
    <property type="match status" value="1"/>
</dbReference>
<dbReference type="InterPro" id="IPR008271">
    <property type="entry name" value="Ser/Thr_kinase_AS"/>
</dbReference>